<dbReference type="InterPro" id="IPR005017">
    <property type="entry name" value="OMPP1/FadL/TodX"/>
</dbReference>
<sequence length="428" mass="47504">MRAKNLTRETCGWLVGWTGVVAMLSHCGATGFRLPDQDAFATGRGEAFAATADNPSALYYNPAGITQLEGHQVRVGVYALNLRSRYTSPQTGLSFDNEKDLHAIPQFYYTYSPEDSPWSFGLGLYAPFGLSSKWPQDTGFRTVATRGEVRYYTVNPVVACELMPGLSVGAGVTINHAELDLRQGLVWPAQPLDLFAFKGDGWDVGYNLGLRWQVHEKLVLGVSFRSTTTVGLDGHSRAYNLMEFPPGVGMVPAFPEQRWAAGANWPFPLKAIFGVSWRPTLDWNLEFNADYTGWNRLRTVTLHQAGGIPGLIPSEVPLRLNWEGSWYYEFGVTRYFEGGWHVSAGYIWNENSVPDATYSPLVADLNRHFGSVGLGWRGDRLTWDLAYQFGYGPRRTVTGSAPSATGQTADGRYRFLSHALAVSVGWRF</sequence>
<dbReference type="RefSeq" id="WP_165107510.1">
    <property type="nucleotide sequence ID" value="NZ_JAAKYA010000053.1"/>
</dbReference>
<keyword evidence="5" id="KW-0732">Signal</keyword>
<comment type="subcellular location">
    <subcellularLocation>
        <location evidence="1">Cell outer membrane</location>
        <topology evidence="1">Multi-pass membrane protein</topology>
    </subcellularLocation>
</comment>
<dbReference type="AlphaFoldDB" id="A0A6M1RIF9"/>
<evidence type="ECO:0000313" key="9">
    <source>
        <dbReference type="Proteomes" id="UP000477311"/>
    </source>
</evidence>
<proteinExistence type="inferred from homology"/>
<evidence type="ECO:0000313" key="8">
    <source>
        <dbReference type="EMBL" id="NGO39476.1"/>
    </source>
</evidence>
<organism evidence="8 9">
    <name type="scientific">Limisphaera ngatamarikiensis</name>
    <dbReference type="NCBI Taxonomy" id="1324935"/>
    <lineage>
        <taxon>Bacteria</taxon>
        <taxon>Pseudomonadati</taxon>
        <taxon>Verrucomicrobiota</taxon>
        <taxon>Verrucomicrobiia</taxon>
        <taxon>Limisphaerales</taxon>
        <taxon>Limisphaeraceae</taxon>
        <taxon>Limisphaera</taxon>
    </lineage>
</organism>
<keyword evidence="9" id="KW-1185">Reference proteome</keyword>
<gene>
    <name evidence="8" type="ORF">G4L39_08720</name>
</gene>
<dbReference type="Gene3D" id="2.40.160.60">
    <property type="entry name" value="Outer membrane protein transport protein (OMPP1/FadL/TodX)"/>
    <property type="match status" value="1"/>
</dbReference>
<dbReference type="PANTHER" id="PTHR35093:SF8">
    <property type="entry name" value="OUTER MEMBRANE PROTEIN NMB0088-RELATED"/>
    <property type="match status" value="1"/>
</dbReference>
<protein>
    <recommendedName>
        <fullName evidence="10">Transporter</fullName>
    </recommendedName>
</protein>
<evidence type="ECO:0000256" key="5">
    <source>
        <dbReference type="ARBA" id="ARBA00022729"/>
    </source>
</evidence>
<keyword evidence="4" id="KW-0812">Transmembrane</keyword>
<dbReference type="GO" id="GO:0009279">
    <property type="term" value="C:cell outer membrane"/>
    <property type="evidence" value="ECO:0007669"/>
    <property type="project" value="UniProtKB-SubCell"/>
</dbReference>
<dbReference type="SUPFAM" id="SSF56935">
    <property type="entry name" value="Porins"/>
    <property type="match status" value="1"/>
</dbReference>
<evidence type="ECO:0000256" key="3">
    <source>
        <dbReference type="ARBA" id="ARBA00022452"/>
    </source>
</evidence>
<comment type="similarity">
    <text evidence="2">Belongs to the OmpP1/FadL family.</text>
</comment>
<dbReference type="PANTHER" id="PTHR35093">
    <property type="entry name" value="OUTER MEMBRANE PROTEIN NMB0088-RELATED"/>
    <property type="match status" value="1"/>
</dbReference>
<dbReference type="GO" id="GO:0015483">
    <property type="term" value="F:long-chain fatty acid transporting porin activity"/>
    <property type="evidence" value="ECO:0007669"/>
    <property type="project" value="TreeGrafter"/>
</dbReference>
<accession>A0A6M1RIF9</accession>
<name>A0A6M1RIF9_9BACT</name>
<comment type="caution">
    <text evidence="8">The sequence shown here is derived from an EMBL/GenBank/DDBJ whole genome shotgun (WGS) entry which is preliminary data.</text>
</comment>
<dbReference type="Proteomes" id="UP000477311">
    <property type="component" value="Unassembled WGS sequence"/>
</dbReference>
<dbReference type="Pfam" id="PF03349">
    <property type="entry name" value="Toluene_X"/>
    <property type="match status" value="1"/>
</dbReference>
<evidence type="ECO:0000256" key="1">
    <source>
        <dbReference type="ARBA" id="ARBA00004571"/>
    </source>
</evidence>
<reference evidence="8 9" key="1">
    <citation type="submission" date="2020-02" db="EMBL/GenBank/DDBJ databases">
        <title>Draft genome sequence of Limisphaera ngatamarikiensis NGM72.4T, a thermophilic Verrucomicrobia grouped in subdivision 3.</title>
        <authorList>
            <person name="Carere C.R."/>
            <person name="Steen J."/>
            <person name="Hugenholtz P."/>
            <person name="Stott M.B."/>
        </authorList>
    </citation>
    <scope>NUCLEOTIDE SEQUENCE [LARGE SCALE GENOMIC DNA]</scope>
    <source>
        <strain evidence="8 9">NGM72.4</strain>
    </source>
</reference>
<evidence type="ECO:0000256" key="6">
    <source>
        <dbReference type="ARBA" id="ARBA00023136"/>
    </source>
</evidence>
<keyword evidence="3" id="KW-1134">Transmembrane beta strand</keyword>
<evidence type="ECO:0000256" key="2">
    <source>
        <dbReference type="ARBA" id="ARBA00008163"/>
    </source>
</evidence>
<keyword evidence="6" id="KW-0472">Membrane</keyword>
<evidence type="ECO:0000256" key="4">
    <source>
        <dbReference type="ARBA" id="ARBA00022692"/>
    </source>
</evidence>
<keyword evidence="7" id="KW-0998">Cell outer membrane</keyword>
<evidence type="ECO:0000256" key="7">
    <source>
        <dbReference type="ARBA" id="ARBA00023237"/>
    </source>
</evidence>
<evidence type="ECO:0008006" key="10">
    <source>
        <dbReference type="Google" id="ProtNLM"/>
    </source>
</evidence>
<dbReference type="EMBL" id="JAAKYA010000053">
    <property type="protein sequence ID" value="NGO39476.1"/>
    <property type="molecule type" value="Genomic_DNA"/>
</dbReference>